<feature type="transmembrane region" description="Helical" evidence="1">
    <location>
        <begin position="135"/>
        <end position="156"/>
    </location>
</feature>
<dbReference type="GO" id="GO:0000155">
    <property type="term" value="F:phosphorelay sensor kinase activity"/>
    <property type="evidence" value="ECO:0007669"/>
    <property type="project" value="InterPro"/>
</dbReference>
<dbReference type="PANTHER" id="PTHR34220">
    <property type="entry name" value="SENSOR HISTIDINE KINASE YPDA"/>
    <property type="match status" value="1"/>
</dbReference>
<keyword evidence="1" id="KW-0472">Membrane</keyword>
<dbReference type="EMBL" id="PEOG01000022">
    <property type="protein sequence ID" value="PIM53378.1"/>
    <property type="molecule type" value="Genomic_DNA"/>
</dbReference>
<reference evidence="3 4" key="1">
    <citation type="submission" date="2017-11" db="EMBL/GenBank/DDBJ databases">
        <title>Draft genome sequence of Mitsuaria sp. HWN-4.</title>
        <authorList>
            <person name="Gundlapally S.R."/>
        </authorList>
    </citation>
    <scope>NUCLEOTIDE SEQUENCE [LARGE SCALE GENOMIC DNA]</scope>
    <source>
        <strain evidence="3 4">HWN-4</strain>
    </source>
</reference>
<evidence type="ECO:0000313" key="3">
    <source>
        <dbReference type="EMBL" id="PIM53378.1"/>
    </source>
</evidence>
<keyword evidence="1" id="KW-0812">Transmembrane</keyword>
<dbReference type="AlphaFoldDB" id="A0A2G9CAC1"/>
<gene>
    <name evidence="3" type="ORF">CS062_10180</name>
</gene>
<name>A0A2G9CAC1_9BURK</name>
<feature type="domain" description="Signal transduction histidine kinase internal region" evidence="2">
    <location>
        <begin position="186"/>
        <end position="260"/>
    </location>
</feature>
<keyword evidence="4" id="KW-1185">Reference proteome</keyword>
<proteinExistence type="predicted"/>
<dbReference type="Proteomes" id="UP000231501">
    <property type="component" value="Unassembled WGS sequence"/>
</dbReference>
<evidence type="ECO:0000256" key="1">
    <source>
        <dbReference type="SAM" id="Phobius"/>
    </source>
</evidence>
<keyword evidence="1" id="KW-1133">Transmembrane helix</keyword>
<evidence type="ECO:0000259" key="2">
    <source>
        <dbReference type="Pfam" id="PF06580"/>
    </source>
</evidence>
<protein>
    <recommendedName>
        <fullName evidence="2">Signal transduction histidine kinase internal region domain-containing protein</fullName>
    </recommendedName>
</protein>
<feature type="non-terminal residue" evidence="3">
    <location>
        <position position="319"/>
    </location>
</feature>
<feature type="transmembrane region" description="Helical" evidence="1">
    <location>
        <begin position="87"/>
        <end position="105"/>
    </location>
</feature>
<dbReference type="InterPro" id="IPR050640">
    <property type="entry name" value="Bact_2-comp_sensor_kinase"/>
</dbReference>
<organism evidence="3 4">
    <name type="scientific">Roseateles chitinivorans</name>
    <dbReference type="NCBI Taxonomy" id="2917965"/>
    <lineage>
        <taxon>Bacteria</taxon>
        <taxon>Pseudomonadati</taxon>
        <taxon>Pseudomonadota</taxon>
        <taxon>Betaproteobacteria</taxon>
        <taxon>Burkholderiales</taxon>
        <taxon>Sphaerotilaceae</taxon>
        <taxon>Roseateles</taxon>
    </lineage>
</organism>
<dbReference type="InterPro" id="IPR010559">
    <property type="entry name" value="Sig_transdc_His_kin_internal"/>
</dbReference>
<accession>A0A2G9CAC1</accession>
<dbReference type="RefSeq" id="WP_199174217.1">
    <property type="nucleotide sequence ID" value="NZ_PEOG01000022.1"/>
</dbReference>
<evidence type="ECO:0000313" key="4">
    <source>
        <dbReference type="Proteomes" id="UP000231501"/>
    </source>
</evidence>
<sequence length="319" mass="36403">MSEALRERAAHLWHSWRSLRREELSWFLLMGVFYGLVDASSIFYVMDNARWPSALANQMLTPLLVALVILFTWLPASRSALESRWRVARLGIAVLIGAVLAKLLYDQLMPMLQWPSIADLARERKGETPYQPIRWLNFIGECLSICVTASLSVAWYEMAMRRRRTRTRLEALLREQSAMQRDAVAARLAALQAQVEPQFLFDTLVDIERAYERTDPAAPEQMERLIRHLRVALPRLRERGVTLESEAALLDSYLAVVAGRQRGALPLSTEWSAWLAPRPVPPMLLLPLAQLMLRDAARRSEERRGGEGGHTRCWAGCCK</sequence>
<feature type="transmembrane region" description="Helical" evidence="1">
    <location>
        <begin position="24"/>
        <end position="46"/>
    </location>
</feature>
<dbReference type="GO" id="GO:0016020">
    <property type="term" value="C:membrane"/>
    <property type="evidence" value="ECO:0007669"/>
    <property type="project" value="InterPro"/>
</dbReference>
<comment type="caution">
    <text evidence="3">The sequence shown here is derived from an EMBL/GenBank/DDBJ whole genome shotgun (WGS) entry which is preliminary data.</text>
</comment>
<dbReference type="PANTHER" id="PTHR34220:SF9">
    <property type="entry name" value="SIGNAL TRANSDUCTION HISTIDINE KINASE INTERNAL REGION DOMAIN-CONTAINING PROTEIN"/>
    <property type="match status" value="1"/>
</dbReference>
<dbReference type="Pfam" id="PF06580">
    <property type="entry name" value="His_kinase"/>
    <property type="match status" value="1"/>
</dbReference>
<feature type="transmembrane region" description="Helical" evidence="1">
    <location>
        <begin position="58"/>
        <end position="75"/>
    </location>
</feature>